<dbReference type="Proteomes" id="UP000001623">
    <property type="component" value="Chromosome"/>
</dbReference>
<proteinExistence type="predicted"/>
<keyword evidence="2" id="KW-1133">Transmembrane helix</keyword>
<dbReference type="EMBL" id="CP002279">
    <property type="protein sequence ID" value="AEH86322.1"/>
    <property type="molecule type" value="Genomic_DNA"/>
</dbReference>
<feature type="transmembrane region" description="Helical" evidence="2">
    <location>
        <begin position="239"/>
        <end position="264"/>
    </location>
</feature>
<sequence>MLDFASNQLSSDREALRGHQPDMTSSSGIPGNAPDNDKAPFGRPGNRPHNGPDSGLSFVPVAWLIFVMAWSVYGLASSWWLFGNSGLPDDIFYFFIGGLIVDVVTILWGLYLLGLAFSRSARFPRHFIIWQAVIIIWSLARQAYVLASPSFVFSAENLAITGAEIAIGLLCIYLLRRGSGAETVYAKPDTEAPSVFVSIVAALLGIILGAVIGALGGFFAGSVIADVAEVSCFEGGCGYFAAFIGLAGLVVGAIVGGILAVWLVHRRRRRPAVQGPVA</sequence>
<dbReference type="KEGG" id="mop:Mesop_1841"/>
<evidence type="ECO:0000313" key="4">
    <source>
        <dbReference type="Proteomes" id="UP000001623"/>
    </source>
</evidence>
<evidence type="ECO:0000256" key="2">
    <source>
        <dbReference type="SAM" id="Phobius"/>
    </source>
</evidence>
<feature type="compositionally biased region" description="Basic and acidic residues" evidence="1">
    <location>
        <begin position="11"/>
        <end position="20"/>
    </location>
</feature>
<feature type="transmembrane region" description="Helical" evidence="2">
    <location>
        <begin position="195"/>
        <end position="219"/>
    </location>
</feature>
<dbReference type="HOGENOM" id="CLU_1022351_0_0_5"/>
<evidence type="ECO:0000313" key="3">
    <source>
        <dbReference type="EMBL" id="AEH86322.1"/>
    </source>
</evidence>
<gene>
    <name evidence="3" type="ordered locus">Mesop_1841</name>
</gene>
<dbReference type="RefSeq" id="WP_013893049.1">
    <property type="nucleotide sequence ID" value="NC_015675.1"/>
</dbReference>
<evidence type="ECO:0008006" key="5">
    <source>
        <dbReference type="Google" id="ProtNLM"/>
    </source>
</evidence>
<keyword evidence="2" id="KW-0472">Membrane</keyword>
<keyword evidence="2" id="KW-0812">Transmembrane</keyword>
<feature type="region of interest" description="Disordered" evidence="1">
    <location>
        <begin position="1"/>
        <end position="46"/>
    </location>
</feature>
<reference evidence="3 4" key="1">
    <citation type="submission" date="2010-10" db="EMBL/GenBank/DDBJ databases">
        <title>Complete sequence of Mesorhizobium opportunistum WSM2075.</title>
        <authorList>
            <consortium name="US DOE Joint Genome Institute"/>
            <person name="Lucas S."/>
            <person name="Copeland A."/>
            <person name="Lapidus A."/>
            <person name="Cheng J.-F."/>
            <person name="Bruce D."/>
            <person name="Goodwin L."/>
            <person name="Pitluck S."/>
            <person name="Chertkov O."/>
            <person name="Misra M."/>
            <person name="Detter J.C."/>
            <person name="Han C."/>
            <person name="Tapia R."/>
            <person name="Land M."/>
            <person name="Hauser L."/>
            <person name="Kyrpides N."/>
            <person name="Ovchinnikova G."/>
            <person name="Mavrommatis K.M."/>
            <person name="Tiwari R.P."/>
            <person name="Howieson J.G."/>
            <person name="O'Hara G.W."/>
            <person name="Nandasena K.G."/>
            <person name="Woyke T."/>
        </authorList>
    </citation>
    <scope>NUCLEOTIDE SEQUENCE [LARGE SCALE GENOMIC DNA]</scope>
    <source>
        <strain evidence="4">LMG 24607 / HAMBI 3007 / WSM2075</strain>
    </source>
</reference>
<feature type="transmembrane region" description="Helical" evidence="2">
    <location>
        <begin position="92"/>
        <end position="115"/>
    </location>
</feature>
<name>F7Y6S3_MESOW</name>
<dbReference type="AlphaFoldDB" id="F7Y6S3"/>
<feature type="transmembrane region" description="Helical" evidence="2">
    <location>
        <begin position="127"/>
        <end position="146"/>
    </location>
</feature>
<feature type="transmembrane region" description="Helical" evidence="2">
    <location>
        <begin position="158"/>
        <end position="175"/>
    </location>
</feature>
<organism evidence="3 4">
    <name type="scientific">Mesorhizobium opportunistum (strain LMG 24607 / HAMBI 3007 / WSM2075)</name>
    <dbReference type="NCBI Taxonomy" id="536019"/>
    <lineage>
        <taxon>Bacteria</taxon>
        <taxon>Pseudomonadati</taxon>
        <taxon>Pseudomonadota</taxon>
        <taxon>Alphaproteobacteria</taxon>
        <taxon>Hyphomicrobiales</taxon>
        <taxon>Phyllobacteriaceae</taxon>
        <taxon>Mesorhizobium</taxon>
    </lineage>
</organism>
<accession>F7Y6S3</accession>
<dbReference type="eggNOG" id="ENOG5030Z04">
    <property type="taxonomic scope" value="Bacteria"/>
</dbReference>
<feature type="compositionally biased region" description="Polar residues" evidence="1">
    <location>
        <begin position="1"/>
        <end position="10"/>
    </location>
</feature>
<protein>
    <recommendedName>
        <fullName evidence="5">DUF2569 domain-containing protein</fullName>
    </recommendedName>
</protein>
<evidence type="ECO:0000256" key="1">
    <source>
        <dbReference type="SAM" id="MobiDB-lite"/>
    </source>
</evidence>
<feature type="transmembrane region" description="Helical" evidence="2">
    <location>
        <begin position="56"/>
        <end position="80"/>
    </location>
</feature>